<sequence length="606" mass="65217">MPTISVDSGSVKIECKPGQSLLDALLDANVAVDNPCNGKGTCGKCRVKVVSENPVAPTETERRLLSAKEIEAGVRLACMVKPETDMDIVSMHRERKHEVLTTGLLPEFEYDPDISKRTFTIERPTLEDQTPFEDQACAQLGVDALSAEVLIDAGLVPGEFTAVFHDGEVVQIERGDTTDELYGVAIDIGTTTVVCELVNLATGEVLADASQINAQKVFGLDVLTRITYELEHPDNGIANLRKVMVKSINGMFDELCEETGIPRNRIYEIAVGANCTMMHMLLGVDAHGIGKAPFAPAFARAKDLPARAIGIEAAPGARLYCLPHVSAYIGADIVAGAYVCDLHNVKNNVLFIDIGTNGEIVLSKQGQLLSCSCAAGPALEGMNISAGMRAAEGAIEEITITEDGNQFAIIGGDVEPQGLCGSGILAVLRELVRCGFVRKNGAFVKLDRLPEDDYRRKMLIEHEDGKRSFVLVDGAEPMLVTQGDVRQVQLAKGAILSGFMALLNKAGIGMDDLDQVIIAGQFGAHLTASSITGTGILPEEVEDRIVYAGNTSKTGAYMALMSGEVKRGMERLAHEMDYMELGATENYERLFSQCMMFPDVSKRKEG</sequence>
<keyword evidence="3" id="KW-1185">Reference proteome</keyword>
<dbReference type="Pfam" id="PF14574">
    <property type="entry name" value="RACo_C_ter"/>
    <property type="match status" value="1"/>
</dbReference>
<feature type="domain" description="2Fe-2S ferredoxin-type" evidence="1">
    <location>
        <begin position="2"/>
        <end position="94"/>
    </location>
</feature>
<protein>
    <submittedName>
        <fullName evidence="2">Uncharacterized metal-binding protein</fullName>
    </submittedName>
</protein>
<dbReference type="eggNOG" id="COG0633">
    <property type="taxonomic scope" value="Bacteria"/>
</dbReference>
<dbReference type="InterPro" id="IPR036010">
    <property type="entry name" value="2Fe-2S_ferredoxin-like_sf"/>
</dbReference>
<gene>
    <name evidence="2" type="ordered locus">Shel_26170</name>
</gene>
<dbReference type="HOGENOM" id="CLU_019091_0_0_11"/>
<dbReference type="SUPFAM" id="SSF54292">
    <property type="entry name" value="2Fe-2S ferredoxin-like"/>
    <property type="match status" value="1"/>
</dbReference>
<dbReference type="PROSITE" id="PS51085">
    <property type="entry name" value="2FE2S_FER_2"/>
    <property type="match status" value="1"/>
</dbReference>
<dbReference type="KEGG" id="shi:Shel_26170"/>
<dbReference type="InterPro" id="IPR001041">
    <property type="entry name" value="2Fe-2S_ferredoxin-type"/>
</dbReference>
<dbReference type="Proteomes" id="UP000002026">
    <property type="component" value="Chromosome"/>
</dbReference>
<dbReference type="Gene3D" id="3.30.420.480">
    <property type="entry name" value="Domain of unknown function (DUF4445)"/>
    <property type="match status" value="1"/>
</dbReference>
<dbReference type="InterPro" id="IPR042259">
    <property type="entry name" value="Raco-like_middle_sf"/>
</dbReference>
<evidence type="ECO:0000259" key="1">
    <source>
        <dbReference type="PROSITE" id="PS51085"/>
    </source>
</evidence>
<dbReference type="CDD" id="cd00207">
    <property type="entry name" value="fer2"/>
    <property type="match status" value="1"/>
</dbReference>
<dbReference type="Pfam" id="PF00111">
    <property type="entry name" value="Fer2"/>
    <property type="match status" value="1"/>
</dbReference>
<dbReference type="InterPro" id="IPR041414">
    <property type="entry name" value="Raco-like_middle"/>
</dbReference>
<dbReference type="Gene3D" id="3.10.20.30">
    <property type="match status" value="1"/>
</dbReference>
<dbReference type="STRING" id="471855.Shel_26170"/>
<dbReference type="PANTHER" id="PTHR42895:SF2">
    <property type="entry name" value="IRON-SULFUR CLUSTER PROTEIN"/>
    <property type="match status" value="1"/>
</dbReference>
<dbReference type="PANTHER" id="PTHR42895">
    <property type="entry name" value="IRON-SULFUR CLUSTER-BINDING PROTEIN-RELATED"/>
    <property type="match status" value="1"/>
</dbReference>
<name>C7N397_SLAHD</name>
<proteinExistence type="predicted"/>
<reference evidence="2 3" key="1">
    <citation type="journal article" date="2009" name="Stand. Genomic Sci.">
        <title>Complete genome sequence of Slackia heliotrinireducens type strain (RHS 1).</title>
        <authorList>
            <person name="Pukall R."/>
            <person name="Lapidus A."/>
            <person name="Nolan M."/>
            <person name="Copeland A."/>
            <person name="Glavina Del Rio T."/>
            <person name="Lucas S."/>
            <person name="Chen F."/>
            <person name="Tice H."/>
            <person name="Cheng J.F."/>
            <person name="Chertkov O."/>
            <person name="Bruce D."/>
            <person name="Goodwin L."/>
            <person name="Kuske C."/>
            <person name="Brettin T."/>
            <person name="Detter J.C."/>
            <person name="Han C."/>
            <person name="Pitluck S."/>
            <person name="Pati A."/>
            <person name="Mavrommatis K."/>
            <person name="Ivanova N."/>
            <person name="Ovchinnikova G."/>
            <person name="Chen A."/>
            <person name="Palaniappan K."/>
            <person name="Schneider S."/>
            <person name="Rohde M."/>
            <person name="Chain P."/>
            <person name="D'haeseleer P."/>
            <person name="Goker M."/>
            <person name="Bristow J."/>
            <person name="Eisen J.A."/>
            <person name="Markowitz V."/>
            <person name="Kyrpides N.C."/>
            <person name="Klenk H.P."/>
            <person name="Hugenholtz P."/>
        </authorList>
    </citation>
    <scope>NUCLEOTIDE SEQUENCE [LARGE SCALE GENOMIC DNA]</scope>
    <source>
        <strain evidence="3">ATCC 29202 / DSM 20476 / NCTC 11029 / RHS 1</strain>
    </source>
</reference>
<dbReference type="EMBL" id="CP001684">
    <property type="protein sequence ID" value="ACV23620.1"/>
    <property type="molecule type" value="Genomic_DNA"/>
</dbReference>
<dbReference type="AlphaFoldDB" id="C7N397"/>
<dbReference type="Pfam" id="PF17651">
    <property type="entry name" value="Raco_middle"/>
    <property type="match status" value="1"/>
</dbReference>
<organism evidence="2 3">
    <name type="scientific">Slackia heliotrinireducens (strain ATCC 29202 / DSM 20476 / NCTC 11029 / RHS 1)</name>
    <name type="common">Peptococcus heliotrinreducens</name>
    <dbReference type="NCBI Taxonomy" id="471855"/>
    <lineage>
        <taxon>Bacteria</taxon>
        <taxon>Bacillati</taxon>
        <taxon>Actinomycetota</taxon>
        <taxon>Coriobacteriia</taxon>
        <taxon>Eggerthellales</taxon>
        <taxon>Eggerthellaceae</taxon>
        <taxon>Slackia</taxon>
    </lineage>
</organism>
<accession>C7N397</accession>
<dbReference type="InterPro" id="IPR027980">
    <property type="entry name" value="RACo_C"/>
</dbReference>
<evidence type="ECO:0000313" key="3">
    <source>
        <dbReference type="Proteomes" id="UP000002026"/>
    </source>
</evidence>
<dbReference type="InterPro" id="IPR012675">
    <property type="entry name" value="Beta-grasp_dom_sf"/>
</dbReference>
<dbReference type="InterPro" id="IPR052911">
    <property type="entry name" value="Corrinoid_activation_enz"/>
</dbReference>
<dbReference type="eggNOG" id="COG3894">
    <property type="taxonomic scope" value="Bacteria"/>
</dbReference>
<dbReference type="RefSeq" id="WP_012799718.1">
    <property type="nucleotide sequence ID" value="NC_013165.1"/>
</dbReference>
<evidence type="ECO:0000313" key="2">
    <source>
        <dbReference type="EMBL" id="ACV23620.1"/>
    </source>
</evidence>
<dbReference type="GO" id="GO:0051536">
    <property type="term" value="F:iron-sulfur cluster binding"/>
    <property type="evidence" value="ECO:0007669"/>
    <property type="project" value="InterPro"/>
</dbReference>